<evidence type="ECO:0000313" key="5">
    <source>
        <dbReference type="EMBL" id="MDM7885444.1"/>
    </source>
</evidence>
<accession>A0ABT7T794</accession>
<organism evidence="5 6">
    <name type="scientific">Curtobacterium citri</name>
    <dbReference type="NCBI Taxonomy" id="3055139"/>
    <lineage>
        <taxon>Bacteria</taxon>
        <taxon>Bacillati</taxon>
        <taxon>Actinomycetota</taxon>
        <taxon>Actinomycetes</taxon>
        <taxon>Micrococcales</taxon>
        <taxon>Microbacteriaceae</taxon>
        <taxon>Curtobacterium</taxon>
    </lineage>
</organism>
<dbReference type="PANTHER" id="PTHR46796:SF12">
    <property type="entry name" value="HTH-TYPE DNA-BINDING TRANSCRIPTIONAL ACTIVATOR EUTR"/>
    <property type="match status" value="1"/>
</dbReference>
<keyword evidence="1" id="KW-0805">Transcription regulation</keyword>
<name>A0ABT7T794_9MICO</name>
<dbReference type="PROSITE" id="PS00041">
    <property type="entry name" value="HTH_ARAC_FAMILY_1"/>
    <property type="match status" value="1"/>
</dbReference>
<feature type="domain" description="HTH araC/xylS-type" evidence="4">
    <location>
        <begin position="226"/>
        <end position="327"/>
    </location>
</feature>
<proteinExistence type="predicted"/>
<keyword evidence="3" id="KW-0804">Transcription</keyword>
<dbReference type="RefSeq" id="WP_289458906.1">
    <property type="nucleotide sequence ID" value="NZ_JAUCML010000005.1"/>
</dbReference>
<dbReference type="InterPro" id="IPR035418">
    <property type="entry name" value="AraC-bd_2"/>
</dbReference>
<dbReference type="SUPFAM" id="SSF46689">
    <property type="entry name" value="Homeodomain-like"/>
    <property type="match status" value="1"/>
</dbReference>
<gene>
    <name evidence="5" type="ORF">QUG92_10030</name>
</gene>
<dbReference type="InterPro" id="IPR009057">
    <property type="entry name" value="Homeodomain-like_sf"/>
</dbReference>
<evidence type="ECO:0000313" key="6">
    <source>
        <dbReference type="Proteomes" id="UP001237823"/>
    </source>
</evidence>
<protein>
    <submittedName>
        <fullName evidence="5">AraC family transcriptional regulator</fullName>
    </submittedName>
</protein>
<reference evidence="5 6" key="1">
    <citation type="submission" date="2023-06" db="EMBL/GenBank/DDBJ databases">
        <authorList>
            <person name="Feng G."/>
            <person name="Li J."/>
            <person name="Zhu H."/>
        </authorList>
    </citation>
    <scope>NUCLEOTIDE SEQUENCE [LARGE SCALE GENOMIC DNA]</scope>
    <source>
        <strain evidence="5 6">RHCKG23</strain>
    </source>
</reference>
<keyword evidence="2" id="KW-0238">DNA-binding</keyword>
<dbReference type="InterPro" id="IPR050204">
    <property type="entry name" value="AraC_XylS_family_regulators"/>
</dbReference>
<dbReference type="EMBL" id="JAUCML010000005">
    <property type="protein sequence ID" value="MDM7885444.1"/>
    <property type="molecule type" value="Genomic_DNA"/>
</dbReference>
<dbReference type="PANTHER" id="PTHR46796">
    <property type="entry name" value="HTH-TYPE TRANSCRIPTIONAL ACTIVATOR RHAS-RELATED"/>
    <property type="match status" value="1"/>
</dbReference>
<dbReference type="InterPro" id="IPR018062">
    <property type="entry name" value="HTH_AraC-typ_CS"/>
</dbReference>
<sequence length="331" mass="36033">MTGRPAELFASHPVAATTTADDATAALSEVFLPVQVESADRSPAVRMHLNALRVGRITFGYMRFREAVRIRTAEPVEYHLDVPVQARMTARTAGGPALHGSEQTAGVFMPGRPVDLDCSDWFAQVAVMIPRQELQTELELLLDAPVSDPIEFDPAFALDTAGGRAVTQALRLVEEASGRSDGPLAHPLAVRALEQVFLHSLLLGQPHDHSAALAVPRGGSGARSVSWAVELLRDDLARPWTVGELAAAACTSVRSLQEGFRRSLDTTPMAYLRRLRLERVREDLLTAAPDGVTVTEVATRWGFLHVSRFAGAYGERFGELPSETLRRARRS</sequence>
<dbReference type="SMART" id="SM00342">
    <property type="entry name" value="HTH_ARAC"/>
    <property type="match status" value="1"/>
</dbReference>
<dbReference type="Pfam" id="PF14525">
    <property type="entry name" value="AraC_binding_2"/>
    <property type="match status" value="1"/>
</dbReference>
<evidence type="ECO:0000256" key="1">
    <source>
        <dbReference type="ARBA" id="ARBA00023015"/>
    </source>
</evidence>
<dbReference type="PROSITE" id="PS01124">
    <property type="entry name" value="HTH_ARAC_FAMILY_2"/>
    <property type="match status" value="1"/>
</dbReference>
<evidence type="ECO:0000256" key="3">
    <source>
        <dbReference type="ARBA" id="ARBA00023163"/>
    </source>
</evidence>
<dbReference type="InterPro" id="IPR018060">
    <property type="entry name" value="HTH_AraC"/>
</dbReference>
<dbReference type="Gene3D" id="1.10.10.60">
    <property type="entry name" value="Homeodomain-like"/>
    <property type="match status" value="1"/>
</dbReference>
<keyword evidence="6" id="KW-1185">Reference proteome</keyword>
<evidence type="ECO:0000259" key="4">
    <source>
        <dbReference type="PROSITE" id="PS01124"/>
    </source>
</evidence>
<dbReference type="Pfam" id="PF12833">
    <property type="entry name" value="HTH_18"/>
    <property type="match status" value="1"/>
</dbReference>
<comment type="caution">
    <text evidence="5">The sequence shown here is derived from an EMBL/GenBank/DDBJ whole genome shotgun (WGS) entry which is preliminary data.</text>
</comment>
<evidence type="ECO:0000256" key="2">
    <source>
        <dbReference type="ARBA" id="ARBA00023125"/>
    </source>
</evidence>
<dbReference type="Proteomes" id="UP001237823">
    <property type="component" value="Unassembled WGS sequence"/>
</dbReference>